<feature type="chain" id="PRO_5013424447" description="Carboxylic ester hydrolase" evidence="3">
    <location>
        <begin position="21"/>
        <end position="530"/>
    </location>
</feature>
<organism evidence="5 6">
    <name type="scientific">Armillaria solidipes</name>
    <dbReference type="NCBI Taxonomy" id="1076256"/>
    <lineage>
        <taxon>Eukaryota</taxon>
        <taxon>Fungi</taxon>
        <taxon>Dikarya</taxon>
        <taxon>Basidiomycota</taxon>
        <taxon>Agaricomycotina</taxon>
        <taxon>Agaricomycetes</taxon>
        <taxon>Agaricomycetidae</taxon>
        <taxon>Agaricales</taxon>
        <taxon>Marasmiineae</taxon>
        <taxon>Physalacriaceae</taxon>
        <taxon>Armillaria</taxon>
    </lineage>
</organism>
<evidence type="ECO:0000313" key="6">
    <source>
        <dbReference type="Proteomes" id="UP000218334"/>
    </source>
</evidence>
<proteinExistence type="inferred from homology"/>
<dbReference type="Pfam" id="PF00135">
    <property type="entry name" value="COesterase"/>
    <property type="match status" value="1"/>
</dbReference>
<dbReference type="STRING" id="1076256.A0A2H3ARM1"/>
<evidence type="ECO:0000256" key="3">
    <source>
        <dbReference type="RuleBase" id="RU361235"/>
    </source>
</evidence>
<dbReference type="Proteomes" id="UP000218334">
    <property type="component" value="Unassembled WGS sequence"/>
</dbReference>
<keyword evidence="2 3" id="KW-0378">Hydrolase</keyword>
<dbReference type="EC" id="3.1.1.-" evidence="3"/>
<dbReference type="AlphaFoldDB" id="A0A2H3ARM1"/>
<keyword evidence="3" id="KW-0732">Signal</keyword>
<accession>A0A2H3ARM1</accession>
<protein>
    <recommendedName>
        <fullName evidence="3">Carboxylic ester hydrolase</fullName>
        <ecNumber evidence="3">3.1.1.-</ecNumber>
    </recommendedName>
</protein>
<evidence type="ECO:0000256" key="1">
    <source>
        <dbReference type="ARBA" id="ARBA00005964"/>
    </source>
</evidence>
<keyword evidence="6" id="KW-1185">Reference proteome</keyword>
<feature type="domain" description="Carboxylesterase type B" evidence="4">
    <location>
        <begin position="28"/>
        <end position="501"/>
    </location>
</feature>
<evidence type="ECO:0000259" key="4">
    <source>
        <dbReference type="Pfam" id="PF00135"/>
    </source>
</evidence>
<feature type="signal peptide" evidence="3">
    <location>
        <begin position="1"/>
        <end position="20"/>
    </location>
</feature>
<dbReference type="GO" id="GO:0016787">
    <property type="term" value="F:hydrolase activity"/>
    <property type="evidence" value="ECO:0007669"/>
    <property type="project" value="UniProtKB-KW"/>
</dbReference>
<dbReference type="Gene3D" id="3.40.50.1820">
    <property type="entry name" value="alpha/beta hydrolase"/>
    <property type="match status" value="1"/>
</dbReference>
<dbReference type="EMBL" id="KZ293476">
    <property type="protein sequence ID" value="PBK61421.1"/>
    <property type="molecule type" value="Genomic_DNA"/>
</dbReference>
<dbReference type="InterPro" id="IPR029058">
    <property type="entry name" value="AB_hydrolase_fold"/>
</dbReference>
<dbReference type="InterPro" id="IPR002018">
    <property type="entry name" value="CarbesteraseB"/>
</dbReference>
<dbReference type="PANTHER" id="PTHR11559">
    <property type="entry name" value="CARBOXYLESTERASE"/>
    <property type="match status" value="1"/>
</dbReference>
<dbReference type="InterPro" id="IPR050309">
    <property type="entry name" value="Type-B_Carboxylest/Lipase"/>
</dbReference>
<sequence length="530" mass="56950">MLPFSLGWNSLLALCFSVLGASSSVINTTVALAYGTFTGLQDDDAGIVYFRGIAFADPPVNDLRWRAPVFSPSNHLGNVNATGFGDICIETATSTVPSGASEDCLFINVNVPIGTDSTDKLPVLIYFHGGGFDSGNAIWYPPNALFQSSTEPFIYASSQYRLGQFGFLGGSQLMANGDLNTGLLDQRAALQWLQKYISNFGGDPERVTIWGESAGAASTMFQILANGGDTEGLFVAAMGDSPSLSFTPAYDSEYVEGIFTDFVANVGCDKDEDPMACLREADVNDLAAAGNKVLATKLATVTPFGPILDGSFISKRAVDAFQDGTFAQIPLFFGSNTNEGAGWSANIAEPWANTTSSNATEDTVYYFFKGQYDTLTNESFVKALELYPLADYGNSYDLQGQQMYGETRYICTAILINEAARKSGLDAFQYRYENPHLGSNHAADLAAFFPSSLPSPSANADDLALLEAMRGYWTSFATGGTPIAQGAPEWSATGNPRMLLHPGGIQLENVTNALSARCRFWHDLKEELNI</sequence>
<gene>
    <name evidence="5" type="ORF">ARMSODRAFT_921268</name>
</gene>
<reference evidence="6" key="1">
    <citation type="journal article" date="2017" name="Nat. Ecol. Evol.">
        <title>Genome expansion and lineage-specific genetic innovations in the forest pathogenic fungi Armillaria.</title>
        <authorList>
            <person name="Sipos G."/>
            <person name="Prasanna A.N."/>
            <person name="Walter M.C."/>
            <person name="O'Connor E."/>
            <person name="Balint B."/>
            <person name="Krizsan K."/>
            <person name="Kiss B."/>
            <person name="Hess J."/>
            <person name="Varga T."/>
            <person name="Slot J."/>
            <person name="Riley R."/>
            <person name="Boka B."/>
            <person name="Rigling D."/>
            <person name="Barry K."/>
            <person name="Lee J."/>
            <person name="Mihaltcheva S."/>
            <person name="LaButti K."/>
            <person name="Lipzen A."/>
            <person name="Waldron R."/>
            <person name="Moloney N.M."/>
            <person name="Sperisen C."/>
            <person name="Kredics L."/>
            <person name="Vagvoelgyi C."/>
            <person name="Patrignani A."/>
            <person name="Fitzpatrick D."/>
            <person name="Nagy I."/>
            <person name="Doyle S."/>
            <person name="Anderson J.B."/>
            <person name="Grigoriev I.V."/>
            <person name="Gueldener U."/>
            <person name="Muensterkoetter M."/>
            <person name="Nagy L.G."/>
        </authorList>
    </citation>
    <scope>NUCLEOTIDE SEQUENCE [LARGE SCALE GENOMIC DNA]</scope>
    <source>
        <strain evidence="6">28-4</strain>
    </source>
</reference>
<name>A0A2H3ARM1_9AGAR</name>
<evidence type="ECO:0000256" key="2">
    <source>
        <dbReference type="ARBA" id="ARBA00022801"/>
    </source>
</evidence>
<comment type="similarity">
    <text evidence="1 3">Belongs to the type-B carboxylesterase/lipase family.</text>
</comment>
<dbReference type="SUPFAM" id="SSF53474">
    <property type="entry name" value="alpha/beta-Hydrolases"/>
    <property type="match status" value="1"/>
</dbReference>
<dbReference type="PROSITE" id="PS00122">
    <property type="entry name" value="CARBOXYLESTERASE_B_1"/>
    <property type="match status" value="1"/>
</dbReference>
<dbReference type="InterPro" id="IPR019826">
    <property type="entry name" value="Carboxylesterase_B_AS"/>
</dbReference>
<evidence type="ECO:0000313" key="5">
    <source>
        <dbReference type="EMBL" id="PBK61421.1"/>
    </source>
</evidence>